<dbReference type="PANTHER" id="PTHR31833:SF2">
    <property type="entry name" value="UPF0690 PROTEIN C1ORF52"/>
    <property type="match status" value="1"/>
</dbReference>
<dbReference type="PANTHER" id="PTHR31833">
    <property type="entry name" value="UPF0690 PROTEIN C1ORF52"/>
    <property type="match status" value="1"/>
</dbReference>
<dbReference type="Proteomes" id="UP001445335">
    <property type="component" value="Unassembled WGS sequence"/>
</dbReference>
<proteinExistence type="predicted"/>
<accession>A0AAW1QLI9</accession>
<feature type="compositionally biased region" description="Basic and acidic residues" evidence="1">
    <location>
        <begin position="75"/>
        <end position="95"/>
    </location>
</feature>
<sequence>MARFMDTLGELSEESSSSEAEDDVPLPKAKKKKALAEPAPEELEHLGYRSGPSILFVPEPKAEPGSSNWEWGQGDADKAAEVEEESRAERERTREAAGSGLEDAARLMRKAQQQALELKEQAREEQRKLAHERRLTFKQKEKRKRDLGMQGGGRNYIEEEKRVARNFGFYSGFDT</sequence>
<dbReference type="EMBL" id="JALJOU010000088">
    <property type="protein sequence ID" value="KAK9822371.1"/>
    <property type="molecule type" value="Genomic_DNA"/>
</dbReference>
<reference evidence="2 3" key="1">
    <citation type="journal article" date="2024" name="Nat. Commun.">
        <title>Phylogenomics reveals the evolutionary origins of lichenization in chlorophyte algae.</title>
        <authorList>
            <person name="Puginier C."/>
            <person name="Libourel C."/>
            <person name="Otte J."/>
            <person name="Skaloud P."/>
            <person name="Haon M."/>
            <person name="Grisel S."/>
            <person name="Petersen M."/>
            <person name="Berrin J.G."/>
            <person name="Delaux P.M."/>
            <person name="Dal Grande F."/>
            <person name="Keller J."/>
        </authorList>
    </citation>
    <scope>NUCLEOTIDE SEQUENCE [LARGE SCALE GENOMIC DNA]</scope>
    <source>
        <strain evidence="2 3">SAG 245.80</strain>
    </source>
</reference>
<keyword evidence="3" id="KW-1185">Reference proteome</keyword>
<feature type="region of interest" description="Disordered" evidence="1">
    <location>
        <begin position="1"/>
        <end position="153"/>
    </location>
</feature>
<evidence type="ECO:0000313" key="2">
    <source>
        <dbReference type="EMBL" id="KAK9822371.1"/>
    </source>
</evidence>
<evidence type="ECO:0000256" key="1">
    <source>
        <dbReference type="SAM" id="MobiDB-lite"/>
    </source>
</evidence>
<organism evidence="2 3">
    <name type="scientific">Elliptochloris bilobata</name>
    <dbReference type="NCBI Taxonomy" id="381761"/>
    <lineage>
        <taxon>Eukaryota</taxon>
        <taxon>Viridiplantae</taxon>
        <taxon>Chlorophyta</taxon>
        <taxon>core chlorophytes</taxon>
        <taxon>Trebouxiophyceae</taxon>
        <taxon>Trebouxiophyceae incertae sedis</taxon>
        <taxon>Elliptochloris clade</taxon>
        <taxon>Elliptochloris</taxon>
    </lineage>
</organism>
<feature type="compositionally biased region" description="Basic and acidic residues" evidence="1">
    <location>
        <begin position="117"/>
        <end position="147"/>
    </location>
</feature>
<dbReference type="AlphaFoldDB" id="A0AAW1QLI9"/>
<comment type="caution">
    <text evidence="2">The sequence shown here is derived from an EMBL/GenBank/DDBJ whole genome shotgun (WGS) entry which is preliminary data.</text>
</comment>
<gene>
    <name evidence="2" type="ORF">WJX81_003134</name>
</gene>
<protein>
    <submittedName>
        <fullName evidence="2">Uncharacterized protein</fullName>
    </submittedName>
</protein>
<name>A0AAW1QLI9_9CHLO</name>
<evidence type="ECO:0000313" key="3">
    <source>
        <dbReference type="Proteomes" id="UP001445335"/>
    </source>
</evidence>